<evidence type="ECO:0000256" key="7">
    <source>
        <dbReference type="ARBA" id="ARBA00022898"/>
    </source>
</evidence>
<keyword evidence="6" id="KW-0479">Metal-binding</keyword>
<evidence type="ECO:0000256" key="2">
    <source>
        <dbReference type="ARBA" id="ARBA00004948"/>
    </source>
</evidence>
<keyword evidence="12" id="KW-0732">Signal</keyword>
<comment type="function">
    <text evidence="1">Responsible for the formation of the pyrimidine heterocycle in the thiamine biosynthesis pathway. Catalyzes the formation of hydroxymethylpyrimidine phosphate (HMP-P) from histidine and pyridoxal phosphate (PLP). The protein uses PLP and the active site histidine to form HMP-P, generating an inactive enzyme. The enzyme can only undergo a single turnover, which suggests it is a suicide enzyme.</text>
</comment>
<comment type="similarity">
    <text evidence="3">Belongs to the NMT1/THI5 family.</text>
</comment>
<dbReference type="InterPro" id="IPR027939">
    <property type="entry name" value="NMT1/THI5"/>
</dbReference>
<evidence type="ECO:0000256" key="12">
    <source>
        <dbReference type="SAM" id="SignalP"/>
    </source>
</evidence>
<dbReference type="AlphaFoldDB" id="A0A4D7QI67"/>
<evidence type="ECO:0000256" key="11">
    <source>
        <dbReference type="ARBA" id="ARBA00048179"/>
    </source>
</evidence>
<dbReference type="GO" id="GO:0046872">
    <property type="term" value="F:metal ion binding"/>
    <property type="evidence" value="ECO:0007669"/>
    <property type="project" value="UniProtKB-KW"/>
</dbReference>
<dbReference type="RefSeq" id="WP_137098440.1">
    <property type="nucleotide sequence ID" value="NZ_CP039865.1"/>
</dbReference>
<evidence type="ECO:0000313" key="15">
    <source>
        <dbReference type="Proteomes" id="UP000298588"/>
    </source>
</evidence>
<dbReference type="Gene3D" id="3.40.190.10">
    <property type="entry name" value="Periplasmic binding protein-like II"/>
    <property type="match status" value="2"/>
</dbReference>
<evidence type="ECO:0000259" key="13">
    <source>
        <dbReference type="Pfam" id="PF09084"/>
    </source>
</evidence>
<keyword evidence="7" id="KW-0663">Pyridoxal phosphate</keyword>
<dbReference type="PANTHER" id="PTHR31528:SF1">
    <property type="entry name" value="4-AMINO-5-HYDROXYMETHYL-2-METHYLPYRIMIDINE PHOSPHATE SYNTHASE THI11-RELATED"/>
    <property type="match status" value="1"/>
</dbReference>
<dbReference type="PANTHER" id="PTHR31528">
    <property type="entry name" value="4-AMINO-5-HYDROXYMETHYL-2-METHYLPYRIMIDINE PHOSPHATE SYNTHASE THI11-RELATED"/>
    <property type="match status" value="1"/>
</dbReference>
<dbReference type="KEGG" id="paqt:E8L99_04600"/>
<evidence type="ECO:0000256" key="3">
    <source>
        <dbReference type="ARBA" id="ARBA00009406"/>
    </source>
</evidence>
<name>A0A4D7QI67_9HYPH</name>
<accession>A0A4D7QI67</accession>
<evidence type="ECO:0000256" key="8">
    <source>
        <dbReference type="ARBA" id="ARBA00022977"/>
    </source>
</evidence>
<dbReference type="Proteomes" id="UP000298588">
    <property type="component" value="Chromosome"/>
</dbReference>
<evidence type="ECO:0000256" key="1">
    <source>
        <dbReference type="ARBA" id="ARBA00003469"/>
    </source>
</evidence>
<organism evidence="14 15">
    <name type="scientific">Phreatobacter aquaticus</name>
    <dbReference type="NCBI Taxonomy" id="2570229"/>
    <lineage>
        <taxon>Bacteria</taxon>
        <taxon>Pseudomonadati</taxon>
        <taxon>Pseudomonadota</taxon>
        <taxon>Alphaproteobacteria</taxon>
        <taxon>Hyphomicrobiales</taxon>
        <taxon>Phreatobacteraceae</taxon>
        <taxon>Phreatobacter</taxon>
    </lineage>
</organism>
<dbReference type="InterPro" id="IPR015168">
    <property type="entry name" value="SsuA/THI5"/>
</dbReference>
<dbReference type="EMBL" id="CP039865">
    <property type="protein sequence ID" value="QCK85106.1"/>
    <property type="molecule type" value="Genomic_DNA"/>
</dbReference>
<reference evidence="14 15" key="1">
    <citation type="submission" date="2019-04" db="EMBL/GenBank/DDBJ databases">
        <title>Phreatobacter aquaticus sp. nov.</title>
        <authorList>
            <person name="Choi A."/>
            <person name="Baek K."/>
        </authorList>
    </citation>
    <scope>NUCLEOTIDE SEQUENCE [LARGE SCALE GENOMIC DNA]</scope>
    <source>
        <strain evidence="14 15">NMCR1094</strain>
    </source>
</reference>
<comment type="pathway">
    <text evidence="2">Cofactor biosynthesis; thiamine diphosphate biosynthesis.</text>
</comment>
<evidence type="ECO:0000256" key="4">
    <source>
        <dbReference type="ARBA" id="ARBA00011738"/>
    </source>
</evidence>
<feature type="domain" description="SsuA/THI5-like" evidence="13">
    <location>
        <begin position="50"/>
        <end position="264"/>
    </location>
</feature>
<proteinExistence type="inferred from homology"/>
<protein>
    <recommendedName>
        <fullName evidence="10">Thiamine pyrimidine synthase</fullName>
    </recommendedName>
</protein>
<comment type="catalytic activity">
    <reaction evidence="11">
        <text>N(6)-(pyridoxal phosphate)-L-lysyl-[4-amino-5-hydroxymethyl-2-methylpyrimidine phosphate synthase] + L-histidyl-[4-amino-5-hydroxymethyl-2-methylpyrimidine phosphate synthase] + 2 Fe(3+) + 4 H2O = L-lysyl-[4-amino-5-hydroxymethyl-2-methylpyrimidine phosphate synthase] + (2S)-2-amino-5-hydroxy-4-oxopentanoyl-[4-amino-5-hydroxymethyl-2-methylpyrimidine phosphate synthase] + 4-amino-2-methyl-5-(phosphooxymethyl)pyrimidine + 3-oxopropanoate + 2 Fe(2+) + 2 H(+)</text>
        <dbReference type="Rhea" id="RHEA:65756"/>
        <dbReference type="Rhea" id="RHEA-COMP:16892"/>
        <dbReference type="Rhea" id="RHEA-COMP:16893"/>
        <dbReference type="Rhea" id="RHEA-COMP:16894"/>
        <dbReference type="Rhea" id="RHEA-COMP:16895"/>
        <dbReference type="ChEBI" id="CHEBI:15377"/>
        <dbReference type="ChEBI" id="CHEBI:15378"/>
        <dbReference type="ChEBI" id="CHEBI:29033"/>
        <dbReference type="ChEBI" id="CHEBI:29034"/>
        <dbReference type="ChEBI" id="CHEBI:29969"/>
        <dbReference type="ChEBI" id="CHEBI:29979"/>
        <dbReference type="ChEBI" id="CHEBI:33190"/>
        <dbReference type="ChEBI" id="CHEBI:58354"/>
        <dbReference type="ChEBI" id="CHEBI:143915"/>
        <dbReference type="ChEBI" id="CHEBI:157692"/>
    </reaction>
    <physiologicalReaction direction="left-to-right" evidence="11">
        <dbReference type="Rhea" id="RHEA:65757"/>
    </physiologicalReaction>
</comment>
<gene>
    <name evidence="14" type="ORF">E8L99_04600</name>
</gene>
<dbReference type="GO" id="GO:0016740">
    <property type="term" value="F:transferase activity"/>
    <property type="evidence" value="ECO:0007669"/>
    <property type="project" value="UniProtKB-KW"/>
</dbReference>
<evidence type="ECO:0000256" key="10">
    <source>
        <dbReference type="ARBA" id="ARBA00033171"/>
    </source>
</evidence>
<evidence type="ECO:0000313" key="14">
    <source>
        <dbReference type="EMBL" id="QCK85106.1"/>
    </source>
</evidence>
<evidence type="ECO:0000256" key="9">
    <source>
        <dbReference type="ARBA" id="ARBA00023004"/>
    </source>
</evidence>
<dbReference type="OrthoDB" id="5372616at2"/>
<sequence length="351" mass="37536">MGPIYSRRTFGALACGSLAAAALGAPAIAQTLTKLKMVLNWRYQGPQSWFFIAQDKGYLREAGVELEIDQGNGSGAAVGAVASGSYDMGFGDINALMVLAGKKPAPDPSTPIGIYMMFNRPPFTIAVKADGPIKTPKDLEGKTLGGPANDGALQLFPAFAKLAGVDASKVTITNMAPNLREQMLQRGQVDGAFGFVNTIRFSAKLAGIDPDKQFRFINYGDHGMDLYSNCLIVSRKLVAEKPDALKGIVRAFNRGLVDTLKDYDAAVDSVAKREPLINKAVEKERLIATLQDEMGHPEIATLGLGAPDTARLAKSIAIVKEANALPRLPGTDEIFNDAFLPPMAERIRKLG</sequence>
<feature type="chain" id="PRO_5020522941" description="Thiamine pyrimidine synthase" evidence="12">
    <location>
        <begin position="30"/>
        <end position="351"/>
    </location>
</feature>
<dbReference type="SUPFAM" id="SSF53850">
    <property type="entry name" value="Periplasmic binding protein-like II"/>
    <property type="match status" value="1"/>
</dbReference>
<dbReference type="Pfam" id="PF09084">
    <property type="entry name" value="NMT1"/>
    <property type="match status" value="1"/>
</dbReference>
<comment type="subunit">
    <text evidence="4">Homodimer.</text>
</comment>
<keyword evidence="8" id="KW-0784">Thiamine biosynthesis</keyword>
<keyword evidence="15" id="KW-1185">Reference proteome</keyword>
<keyword evidence="9" id="KW-0408">Iron</keyword>
<dbReference type="GO" id="GO:0009228">
    <property type="term" value="P:thiamine biosynthetic process"/>
    <property type="evidence" value="ECO:0007669"/>
    <property type="project" value="UniProtKB-KW"/>
</dbReference>
<evidence type="ECO:0000256" key="5">
    <source>
        <dbReference type="ARBA" id="ARBA00022679"/>
    </source>
</evidence>
<keyword evidence="5" id="KW-0808">Transferase</keyword>
<evidence type="ECO:0000256" key="6">
    <source>
        <dbReference type="ARBA" id="ARBA00022723"/>
    </source>
</evidence>
<feature type="signal peptide" evidence="12">
    <location>
        <begin position="1"/>
        <end position="29"/>
    </location>
</feature>